<dbReference type="InterPro" id="IPR028098">
    <property type="entry name" value="Glyco_trans_4-like_N"/>
</dbReference>
<protein>
    <submittedName>
        <fullName evidence="4">Glycosyltransferase family 4 protein</fullName>
    </submittedName>
</protein>
<dbReference type="Pfam" id="PF13439">
    <property type="entry name" value="Glyco_transf_4"/>
    <property type="match status" value="1"/>
</dbReference>
<sequence length="373" mass="42350">MKIGIDGRAAKWYRGTGIGTYTYQLINNLSIVDSSNQYLILLPQNTDLVLKDNFTIECLKESSNNHFWDDVKTPNILKNNKMDLYHVPQNGVGLSKNINCLKAITLHDIIPLKLPETVSDRYLKIFNEELPKIIPDCDGIITVSDFSKEDIAKEFNFPKEKIYVTHLAAEEIYRPLSKNSCKKIIKEKYGISDDFILYVGGYSPRKNILGILESYSLLNPTLRKNLKVVITGRKGISYDRYKLRTEELNISSSVIFTDFIPLEDLPIFYNACELLTYPSFYEGFGLPPLEAMACGTPVITSNITSLPELFYNSALLVNPYDVYALSYAMEKVLCDSLLKLTMVQKGLITSSNYTWQKTAKNTISAYEKIINSK</sequence>
<keyword evidence="1 4" id="KW-0808">Transferase</keyword>
<dbReference type="AlphaFoldDB" id="A0A8I0ADT2"/>
<proteinExistence type="predicted"/>
<evidence type="ECO:0000256" key="1">
    <source>
        <dbReference type="ARBA" id="ARBA00022679"/>
    </source>
</evidence>
<dbReference type="PANTHER" id="PTHR46401:SF2">
    <property type="entry name" value="GLYCOSYLTRANSFERASE WBBK-RELATED"/>
    <property type="match status" value="1"/>
</dbReference>
<dbReference type="GO" id="GO:0009103">
    <property type="term" value="P:lipopolysaccharide biosynthetic process"/>
    <property type="evidence" value="ECO:0007669"/>
    <property type="project" value="TreeGrafter"/>
</dbReference>
<dbReference type="RefSeq" id="WP_022211336.1">
    <property type="nucleotide sequence ID" value="NZ_JACOOQ010000011.1"/>
</dbReference>
<evidence type="ECO:0000259" key="3">
    <source>
        <dbReference type="Pfam" id="PF13439"/>
    </source>
</evidence>
<dbReference type="Pfam" id="PF00534">
    <property type="entry name" value="Glycos_transf_1"/>
    <property type="match status" value="1"/>
</dbReference>
<dbReference type="InterPro" id="IPR001296">
    <property type="entry name" value="Glyco_trans_1"/>
</dbReference>
<keyword evidence="5" id="KW-1185">Reference proteome</keyword>
<evidence type="ECO:0000313" key="4">
    <source>
        <dbReference type="EMBL" id="MBC5640282.1"/>
    </source>
</evidence>
<feature type="domain" description="Glycosyl transferase family 1" evidence="2">
    <location>
        <begin position="185"/>
        <end position="339"/>
    </location>
</feature>
<dbReference type="CDD" id="cd03809">
    <property type="entry name" value="GT4_MtfB-like"/>
    <property type="match status" value="1"/>
</dbReference>
<dbReference type="FunFam" id="3.40.50.2000:FF:000119">
    <property type="entry name" value="Glycosyl transferase group 1"/>
    <property type="match status" value="1"/>
</dbReference>
<dbReference type="GO" id="GO:0016757">
    <property type="term" value="F:glycosyltransferase activity"/>
    <property type="evidence" value="ECO:0007669"/>
    <property type="project" value="InterPro"/>
</dbReference>
<dbReference type="Gene3D" id="3.40.50.2000">
    <property type="entry name" value="Glycogen Phosphorylase B"/>
    <property type="match status" value="2"/>
</dbReference>
<dbReference type="SUPFAM" id="SSF53756">
    <property type="entry name" value="UDP-Glycosyltransferase/glycogen phosphorylase"/>
    <property type="match status" value="1"/>
</dbReference>
<dbReference type="EMBL" id="JACOOQ010000011">
    <property type="protein sequence ID" value="MBC5640282.1"/>
    <property type="molecule type" value="Genomic_DNA"/>
</dbReference>
<evidence type="ECO:0000313" key="5">
    <source>
        <dbReference type="Proteomes" id="UP000662088"/>
    </source>
</evidence>
<accession>A0A8I0ADT2</accession>
<gene>
    <name evidence="4" type="ORF">H8R92_07515</name>
</gene>
<reference evidence="4" key="1">
    <citation type="submission" date="2020-08" db="EMBL/GenBank/DDBJ databases">
        <title>Genome public.</title>
        <authorList>
            <person name="Liu C."/>
            <person name="Sun Q."/>
        </authorList>
    </citation>
    <scope>NUCLEOTIDE SEQUENCE</scope>
    <source>
        <strain evidence="4">NSJ-42</strain>
    </source>
</reference>
<dbReference type="Proteomes" id="UP000662088">
    <property type="component" value="Unassembled WGS sequence"/>
</dbReference>
<feature type="domain" description="Glycosyltransferase subfamily 4-like N-terminal" evidence="3">
    <location>
        <begin position="62"/>
        <end position="166"/>
    </location>
</feature>
<dbReference type="PANTHER" id="PTHR46401">
    <property type="entry name" value="GLYCOSYLTRANSFERASE WBBK-RELATED"/>
    <property type="match status" value="1"/>
</dbReference>
<organism evidence="4 5">
    <name type="scientific">Clostridium lentum</name>
    <dbReference type="NCBI Taxonomy" id="2763037"/>
    <lineage>
        <taxon>Bacteria</taxon>
        <taxon>Bacillati</taxon>
        <taxon>Bacillota</taxon>
        <taxon>Clostridia</taxon>
        <taxon>Eubacteriales</taxon>
        <taxon>Clostridiaceae</taxon>
        <taxon>Clostridium</taxon>
    </lineage>
</organism>
<comment type="caution">
    <text evidence="4">The sequence shown here is derived from an EMBL/GenBank/DDBJ whole genome shotgun (WGS) entry which is preliminary data.</text>
</comment>
<name>A0A8I0ADT2_9CLOT</name>
<evidence type="ECO:0000259" key="2">
    <source>
        <dbReference type="Pfam" id="PF00534"/>
    </source>
</evidence>